<keyword evidence="2" id="KW-1185">Reference proteome</keyword>
<evidence type="ECO:0000313" key="1">
    <source>
        <dbReference type="EMBL" id="KAJ1148791.1"/>
    </source>
</evidence>
<gene>
    <name evidence="1" type="ORF">NDU88_001617</name>
</gene>
<proteinExistence type="predicted"/>
<dbReference type="AlphaFoldDB" id="A0AAV7R7N1"/>
<evidence type="ECO:0000313" key="2">
    <source>
        <dbReference type="Proteomes" id="UP001066276"/>
    </source>
</evidence>
<name>A0AAV7R7N1_PLEWA</name>
<reference evidence="1" key="1">
    <citation type="journal article" date="2022" name="bioRxiv">
        <title>Sequencing and chromosome-scale assembly of the giantPleurodeles waltlgenome.</title>
        <authorList>
            <person name="Brown T."/>
            <person name="Elewa A."/>
            <person name="Iarovenko S."/>
            <person name="Subramanian E."/>
            <person name="Araus A.J."/>
            <person name="Petzold A."/>
            <person name="Susuki M."/>
            <person name="Suzuki K.-i.T."/>
            <person name="Hayashi T."/>
            <person name="Toyoda A."/>
            <person name="Oliveira C."/>
            <person name="Osipova E."/>
            <person name="Leigh N.D."/>
            <person name="Simon A."/>
            <person name="Yun M.H."/>
        </authorList>
    </citation>
    <scope>NUCLEOTIDE SEQUENCE</scope>
    <source>
        <strain evidence="1">20211129_DDA</strain>
        <tissue evidence="1">Liver</tissue>
    </source>
</reference>
<organism evidence="1 2">
    <name type="scientific">Pleurodeles waltl</name>
    <name type="common">Iberian ribbed newt</name>
    <dbReference type="NCBI Taxonomy" id="8319"/>
    <lineage>
        <taxon>Eukaryota</taxon>
        <taxon>Metazoa</taxon>
        <taxon>Chordata</taxon>
        <taxon>Craniata</taxon>
        <taxon>Vertebrata</taxon>
        <taxon>Euteleostomi</taxon>
        <taxon>Amphibia</taxon>
        <taxon>Batrachia</taxon>
        <taxon>Caudata</taxon>
        <taxon>Salamandroidea</taxon>
        <taxon>Salamandridae</taxon>
        <taxon>Pleurodelinae</taxon>
        <taxon>Pleurodeles</taxon>
    </lineage>
</organism>
<dbReference type="Proteomes" id="UP001066276">
    <property type="component" value="Chromosome 5"/>
</dbReference>
<dbReference type="EMBL" id="JANPWB010000009">
    <property type="protein sequence ID" value="KAJ1148791.1"/>
    <property type="molecule type" value="Genomic_DNA"/>
</dbReference>
<comment type="caution">
    <text evidence="1">The sequence shown here is derived from an EMBL/GenBank/DDBJ whole genome shotgun (WGS) entry which is preliminary data.</text>
</comment>
<accession>A0AAV7R7N1</accession>
<sequence length="85" mass="9385">MVFNRPLFPVAYRGLRGILTSAGVRASRRGQFLAKMMHSHNPGSPSSDVDSVFIPTMPCRWLIGFVVRLWSSCNLDGILLPPLTA</sequence>
<protein>
    <submittedName>
        <fullName evidence="1">Uncharacterized protein</fullName>
    </submittedName>
</protein>